<dbReference type="AlphaFoldDB" id="A0AAP3SSQ8"/>
<gene>
    <name evidence="2" type="ORF">PO240_22330</name>
</gene>
<name>A0AAP3SSQ8_BACOV</name>
<dbReference type="CDD" id="cd00761">
    <property type="entry name" value="Glyco_tranf_GTA_type"/>
    <property type="match status" value="1"/>
</dbReference>
<feature type="domain" description="Glycosyltransferase 2-like" evidence="1">
    <location>
        <begin position="4"/>
        <end position="129"/>
    </location>
</feature>
<dbReference type="GO" id="GO:0016758">
    <property type="term" value="F:hexosyltransferase activity"/>
    <property type="evidence" value="ECO:0007669"/>
    <property type="project" value="UniProtKB-ARBA"/>
</dbReference>
<dbReference type="EMBL" id="JAQNWR010000020">
    <property type="protein sequence ID" value="MDC2410619.1"/>
    <property type="molecule type" value="Genomic_DNA"/>
</dbReference>
<dbReference type="InterPro" id="IPR029044">
    <property type="entry name" value="Nucleotide-diphossugar_trans"/>
</dbReference>
<dbReference type="PANTHER" id="PTHR22916">
    <property type="entry name" value="GLYCOSYLTRANSFERASE"/>
    <property type="match status" value="1"/>
</dbReference>
<dbReference type="Pfam" id="PF00535">
    <property type="entry name" value="Glycos_transf_2"/>
    <property type="match status" value="1"/>
</dbReference>
<dbReference type="Gene3D" id="3.90.550.10">
    <property type="entry name" value="Spore Coat Polysaccharide Biosynthesis Protein SpsA, Chain A"/>
    <property type="match status" value="1"/>
</dbReference>
<evidence type="ECO:0000259" key="1">
    <source>
        <dbReference type="Pfam" id="PF00535"/>
    </source>
</evidence>
<protein>
    <submittedName>
        <fullName evidence="2">Glycosyltransferase family 2 protein</fullName>
    </submittedName>
</protein>
<evidence type="ECO:0000313" key="2">
    <source>
        <dbReference type="EMBL" id="MDC2410619.1"/>
    </source>
</evidence>
<dbReference type="SUPFAM" id="SSF53448">
    <property type="entry name" value="Nucleotide-diphospho-sugar transferases"/>
    <property type="match status" value="1"/>
</dbReference>
<dbReference type="InterPro" id="IPR001173">
    <property type="entry name" value="Glyco_trans_2-like"/>
</dbReference>
<accession>A0AAP3SSQ8</accession>
<dbReference type="PANTHER" id="PTHR22916:SF3">
    <property type="entry name" value="UDP-GLCNAC:BETAGAL BETA-1,3-N-ACETYLGLUCOSAMINYLTRANSFERASE-LIKE PROTEIN 1"/>
    <property type="match status" value="1"/>
</dbReference>
<comment type="caution">
    <text evidence="2">The sequence shown here is derived from an EMBL/GenBank/DDBJ whole genome shotgun (WGS) entry which is preliminary data.</text>
</comment>
<sequence>MQVTVLMPIYNAEKYLRDAIDSLLCQTSKDWKLICIDDGSIDSSTKIVEEYCNKDCRISLIKQANAGPALARARAIENVDTEYVSILDSDDAYAPNYIELMLKRAEETDADSVVPDVEFGYGNTTKLPNAFAQHHLSADMIINDGHSAFAMTIPWKLHGWQMIKTSLAKRYYTVEAASYSKFNSDEYITRLLYLKSMRVALCSAIYKYRIADDSITRTPSLKKLDYLKTIDKLLDLCITEKIGHEVMLELYNQYYMILISMSQLLKRLPQSDQSVGKRLIKEAYYNSYRRKFDATILGIASMKTKMKFRLSMISVYIFKILSW</sequence>
<proteinExistence type="predicted"/>
<evidence type="ECO:0000313" key="3">
    <source>
        <dbReference type="Proteomes" id="UP001214017"/>
    </source>
</evidence>
<dbReference type="RefSeq" id="WP_004319238.1">
    <property type="nucleotide sequence ID" value="NZ_BAABYJ010000001.1"/>
</dbReference>
<dbReference type="Proteomes" id="UP001214017">
    <property type="component" value="Unassembled WGS sequence"/>
</dbReference>
<reference evidence="2" key="1">
    <citation type="submission" date="2022-10" db="EMBL/GenBank/DDBJ databases">
        <title>Human gut microbiome strain richness.</title>
        <authorList>
            <person name="Chen-Liaw A."/>
        </authorList>
    </citation>
    <scope>NUCLEOTIDE SEQUENCE</scope>
    <source>
        <strain evidence="2">F7_m1001271B151109d0_201107</strain>
    </source>
</reference>
<organism evidence="2 3">
    <name type="scientific">Bacteroides ovatus</name>
    <dbReference type="NCBI Taxonomy" id="28116"/>
    <lineage>
        <taxon>Bacteria</taxon>
        <taxon>Pseudomonadati</taxon>
        <taxon>Bacteroidota</taxon>
        <taxon>Bacteroidia</taxon>
        <taxon>Bacteroidales</taxon>
        <taxon>Bacteroidaceae</taxon>
        <taxon>Bacteroides</taxon>
    </lineage>
</organism>